<dbReference type="InterPro" id="IPR000644">
    <property type="entry name" value="CBS_dom"/>
</dbReference>
<accession>A0A7G9YV40</accession>
<reference evidence="5" key="1">
    <citation type="submission" date="2020-06" db="EMBL/GenBank/DDBJ databases">
        <title>Unique genomic features of the anaerobic methanotrophic archaea.</title>
        <authorList>
            <person name="Chadwick G.L."/>
            <person name="Skennerton C.T."/>
            <person name="Laso-Perez R."/>
            <person name="Leu A.O."/>
            <person name="Speth D.R."/>
            <person name="Yu H."/>
            <person name="Morgan-Lang C."/>
            <person name="Hatzenpichler R."/>
            <person name="Goudeau D."/>
            <person name="Malmstrom R."/>
            <person name="Brazelton W.J."/>
            <person name="Woyke T."/>
            <person name="Hallam S.J."/>
            <person name="Tyson G.W."/>
            <person name="Wegener G."/>
            <person name="Boetius A."/>
            <person name="Orphan V."/>
        </authorList>
    </citation>
    <scope>NUCLEOTIDE SEQUENCE</scope>
</reference>
<feature type="domain" description="CBS" evidence="4">
    <location>
        <begin position="14"/>
        <end position="70"/>
    </location>
</feature>
<keyword evidence="2" id="KW-0486">Methionine biosynthesis</keyword>
<dbReference type="Pfam" id="PF00571">
    <property type="entry name" value="CBS"/>
    <property type="match status" value="2"/>
</dbReference>
<name>A0A7G9YV40_9EURY</name>
<proteinExistence type="predicted"/>
<sequence>MVDILEGIKVKDAYTKDVLTIPADKTVKESLYFAEKTEHMTYPVVDKDGKMVGITTIMALEKQREGGADYRKIGLTCVKEQDVIVAYPDEFLEDVLRKMDTYNIGRLPVMKKEREEGKVSEELVGIISRSDIIREHCRRWSRIKGESS</sequence>
<dbReference type="SMART" id="SM00116">
    <property type="entry name" value="CBS"/>
    <property type="match status" value="2"/>
</dbReference>
<gene>
    <name evidence="5" type="ORF">KDDDHKLF_00001</name>
</gene>
<keyword evidence="1 3" id="KW-0129">CBS domain</keyword>
<evidence type="ECO:0000259" key="4">
    <source>
        <dbReference type="PROSITE" id="PS51371"/>
    </source>
</evidence>
<dbReference type="SUPFAM" id="SSF54631">
    <property type="entry name" value="CBS-domain pair"/>
    <property type="match status" value="1"/>
</dbReference>
<evidence type="ECO:0000256" key="2">
    <source>
        <dbReference type="ARBA" id="ARBA00023167"/>
    </source>
</evidence>
<dbReference type="GO" id="GO:0009086">
    <property type="term" value="P:methionine biosynthetic process"/>
    <property type="evidence" value="ECO:0007669"/>
    <property type="project" value="UniProtKB-KW"/>
</dbReference>
<feature type="domain" description="CBS" evidence="4">
    <location>
        <begin position="78"/>
        <end position="142"/>
    </location>
</feature>
<dbReference type="InterPro" id="IPR051257">
    <property type="entry name" value="Diverse_CBS-Domain"/>
</dbReference>
<protein>
    <recommendedName>
        <fullName evidence="4">CBS domain-containing protein</fullName>
    </recommendedName>
</protein>
<evidence type="ECO:0000256" key="3">
    <source>
        <dbReference type="PROSITE-ProRule" id="PRU00703"/>
    </source>
</evidence>
<dbReference type="EMBL" id="MT631482">
    <property type="protein sequence ID" value="QNO51874.1"/>
    <property type="molecule type" value="Genomic_DNA"/>
</dbReference>
<evidence type="ECO:0000313" key="5">
    <source>
        <dbReference type="EMBL" id="QNO51874.1"/>
    </source>
</evidence>
<dbReference type="AlphaFoldDB" id="A0A7G9YV40"/>
<dbReference type="PROSITE" id="PS51371">
    <property type="entry name" value="CBS"/>
    <property type="match status" value="2"/>
</dbReference>
<dbReference type="InterPro" id="IPR046342">
    <property type="entry name" value="CBS_dom_sf"/>
</dbReference>
<dbReference type="Gene3D" id="3.10.580.10">
    <property type="entry name" value="CBS-domain"/>
    <property type="match status" value="1"/>
</dbReference>
<dbReference type="PANTHER" id="PTHR43080:SF2">
    <property type="entry name" value="CBS DOMAIN-CONTAINING PROTEIN"/>
    <property type="match status" value="1"/>
</dbReference>
<evidence type="ECO:0000256" key="1">
    <source>
        <dbReference type="ARBA" id="ARBA00023122"/>
    </source>
</evidence>
<keyword evidence="2" id="KW-0028">Amino-acid biosynthesis</keyword>
<dbReference type="PANTHER" id="PTHR43080">
    <property type="entry name" value="CBS DOMAIN-CONTAINING PROTEIN CBSX3, MITOCHONDRIAL"/>
    <property type="match status" value="1"/>
</dbReference>
<organism evidence="5">
    <name type="scientific">Candidatus Methanophagaceae archaeon ANME-1 ERB6</name>
    <dbReference type="NCBI Taxonomy" id="2759912"/>
    <lineage>
        <taxon>Archaea</taxon>
        <taxon>Methanobacteriati</taxon>
        <taxon>Methanobacteriota</taxon>
        <taxon>Stenosarchaea group</taxon>
        <taxon>Methanomicrobia</taxon>
        <taxon>Candidatus Methanophagales</taxon>
        <taxon>Candidatus Methanophagaceae</taxon>
    </lineage>
</organism>